<dbReference type="GO" id="GO:0008168">
    <property type="term" value="F:methyltransferase activity"/>
    <property type="evidence" value="ECO:0007669"/>
    <property type="project" value="UniProtKB-KW"/>
</dbReference>
<proteinExistence type="predicted"/>
<feature type="domain" description="Tetrapyrrole methylase" evidence="7">
    <location>
        <begin position="269"/>
        <end position="461"/>
    </location>
</feature>
<evidence type="ECO:0000256" key="5">
    <source>
        <dbReference type="ARBA" id="ARBA00022691"/>
    </source>
</evidence>
<evidence type="ECO:0000313" key="8">
    <source>
        <dbReference type="EMBL" id="MDF0591112.1"/>
    </source>
</evidence>
<evidence type="ECO:0000256" key="2">
    <source>
        <dbReference type="ARBA" id="ARBA00022573"/>
    </source>
</evidence>
<organism evidence="8 9">
    <name type="scientific">Candidatus Methanocrinis natronophilus</name>
    <dbReference type="NCBI Taxonomy" id="3033396"/>
    <lineage>
        <taxon>Archaea</taxon>
        <taxon>Methanobacteriati</taxon>
        <taxon>Methanobacteriota</taxon>
        <taxon>Stenosarchaea group</taxon>
        <taxon>Methanomicrobia</taxon>
        <taxon>Methanotrichales</taxon>
        <taxon>Methanotrichaceae</taxon>
        <taxon>Methanocrinis</taxon>
    </lineage>
</organism>
<comment type="caution">
    <text evidence="8">The sequence shown here is derived from an EMBL/GenBank/DDBJ whole genome shotgun (WGS) entry which is preliminary data.</text>
</comment>
<sequence length="499" mass="53682">MPSENRLYIVGIGPGERGQMTRRAVEAISEAESVVGYRPYLELVSDLLGGKRVVSTGMGQEVERAKEAVGLLEEGSVALISSGDPNVYGMAGLGLEVASGRVDLRRVEVVPGITSFLAAACRVGITFTDSVAAISCSDLLTPWDRIEERARIASEMKMPMAIYNPRSRRRTWQLDRILEIATSGGDRDPEVLVAKNVARDGETLFWTRATEILEGEDIREEVDMFTLLILEGEGMVRGEGTAGEGERRRGAAGPEARSPPVGGHPAGVQIVGVGPGDPRHLTLEAEGLLRTSDLLLGAERHLSAVRLLAGGETISHEGAGGFDDRIAARVRAAEEAARLGKSASILFGGDPSTFSSAWRVRNSSKVRASPGVGAFLAAAARVGAPLVNDFALLSGRGKLDGEKAKRLLEGGYAVVLYNQDSRNLSSHAEEICKTDPDRPFALLQDATRPQERIFIGRGEDLARPAFEGRRSTLILAGPKADIREGRIIARRGYERKYDY</sequence>
<reference evidence="8 9" key="1">
    <citation type="submission" date="2023-03" db="EMBL/GenBank/DDBJ databases">
        <title>WGS of Methanotrichaceae archaeon Mx.</title>
        <authorList>
            <person name="Sorokin D.Y."/>
            <person name="Merkel A.Y."/>
        </authorList>
    </citation>
    <scope>NUCLEOTIDE SEQUENCE [LARGE SCALE GENOMIC DNA]</scope>
    <source>
        <strain evidence="8 9">Mx</strain>
    </source>
</reference>
<dbReference type="Pfam" id="PF00590">
    <property type="entry name" value="TP_methylase"/>
    <property type="match status" value="2"/>
</dbReference>
<dbReference type="PANTHER" id="PTHR47036:SF1">
    <property type="entry name" value="COBALT-FACTOR III C(17)-METHYLTRANSFERASE-RELATED"/>
    <property type="match status" value="1"/>
</dbReference>
<evidence type="ECO:0000256" key="3">
    <source>
        <dbReference type="ARBA" id="ARBA00022603"/>
    </source>
</evidence>
<dbReference type="InterPro" id="IPR006363">
    <property type="entry name" value="Cbl_synth_CobJ/CibH_dom"/>
</dbReference>
<evidence type="ECO:0000256" key="1">
    <source>
        <dbReference type="ARBA" id="ARBA00004953"/>
    </source>
</evidence>
<evidence type="ECO:0000259" key="7">
    <source>
        <dbReference type="Pfam" id="PF00590"/>
    </source>
</evidence>
<comment type="pathway">
    <text evidence="1">Cofactor biosynthesis; adenosylcobalamin biosynthesis.</text>
</comment>
<dbReference type="Proteomes" id="UP001220010">
    <property type="component" value="Unassembled WGS sequence"/>
</dbReference>
<dbReference type="EMBL" id="JARFPK010000027">
    <property type="protein sequence ID" value="MDF0591112.1"/>
    <property type="molecule type" value="Genomic_DNA"/>
</dbReference>
<dbReference type="PANTHER" id="PTHR47036">
    <property type="entry name" value="COBALT-FACTOR III C(17)-METHYLTRANSFERASE-RELATED"/>
    <property type="match status" value="1"/>
</dbReference>
<dbReference type="InterPro" id="IPR014777">
    <property type="entry name" value="4pyrrole_Mease_sub1"/>
</dbReference>
<keyword evidence="2" id="KW-0169">Cobalamin biosynthesis</keyword>
<keyword evidence="5" id="KW-0949">S-adenosyl-L-methionine</keyword>
<dbReference type="Gene3D" id="3.40.1010.10">
    <property type="entry name" value="Cobalt-precorrin-4 Transmethylase, Domain 1"/>
    <property type="match status" value="2"/>
</dbReference>
<dbReference type="SUPFAM" id="SSF53790">
    <property type="entry name" value="Tetrapyrrole methylase"/>
    <property type="match status" value="2"/>
</dbReference>
<evidence type="ECO:0000256" key="6">
    <source>
        <dbReference type="SAM" id="MobiDB-lite"/>
    </source>
</evidence>
<dbReference type="CDD" id="cd11646">
    <property type="entry name" value="Precorrin_3B_C17_MT"/>
    <property type="match status" value="1"/>
</dbReference>
<accession>A0ABT5X8U3</accession>
<name>A0ABT5X8U3_9EURY</name>
<keyword evidence="3 8" id="KW-0489">Methyltransferase</keyword>
<dbReference type="InterPro" id="IPR035996">
    <property type="entry name" value="4pyrrol_Methylase_sf"/>
</dbReference>
<dbReference type="Gene3D" id="3.30.950.10">
    <property type="entry name" value="Methyltransferase, Cobalt-precorrin-4 Transmethylase, Domain 2"/>
    <property type="match status" value="2"/>
</dbReference>
<dbReference type="RefSeq" id="WP_316966853.1">
    <property type="nucleotide sequence ID" value="NZ_JARFPK010000027.1"/>
</dbReference>
<evidence type="ECO:0000313" key="9">
    <source>
        <dbReference type="Proteomes" id="UP001220010"/>
    </source>
</evidence>
<keyword evidence="9" id="KW-1185">Reference proteome</keyword>
<evidence type="ECO:0000256" key="4">
    <source>
        <dbReference type="ARBA" id="ARBA00022679"/>
    </source>
</evidence>
<dbReference type="InterPro" id="IPR000878">
    <property type="entry name" value="4pyrrol_Mease"/>
</dbReference>
<gene>
    <name evidence="8" type="ORF">P0O15_08015</name>
</gene>
<feature type="domain" description="Tetrapyrrole methylase" evidence="7">
    <location>
        <begin position="6"/>
        <end position="211"/>
    </location>
</feature>
<protein>
    <submittedName>
        <fullName evidence="8">SAM-dependent methyltransferase</fullName>
    </submittedName>
</protein>
<dbReference type="GO" id="GO:0032259">
    <property type="term" value="P:methylation"/>
    <property type="evidence" value="ECO:0007669"/>
    <property type="project" value="UniProtKB-KW"/>
</dbReference>
<keyword evidence="4" id="KW-0808">Transferase</keyword>
<feature type="region of interest" description="Disordered" evidence="6">
    <location>
        <begin position="238"/>
        <end position="265"/>
    </location>
</feature>
<dbReference type="InterPro" id="IPR051810">
    <property type="entry name" value="Precorrin_MeTrfase"/>
</dbReference>
<dbReference type="InterPro" id="IPR014776">
    <property type="entry name" value="4pyrrole_Mease_sub2"/>
</dbReference>